<feature type="binding site" evidence="3">
    <location>
        <position position="173"/>
    </location>
    <ligand>
        <name>a divalent metal cation</name>
        <dbReference type="ChEBI" id="CHEBI:60240"/>
        <label>2</label>
    </ligand>
</feature>
<evidence type="ECO:0000256" key="4">
    <source>
        <dbReference type="PROSITE-ProRule" id="PRU00679"/>
    </source>
</evidence>
<organism evidence="5 6">
    <name type="scientific">Pseudooceanicola sediminis</name>
    <dbReference type="NCBI Taxonomy" id="2211117"/>
    <lineage>
        <taxon>Bacteria</taxon>
        <taxon>Pseudomonadati</taxon>
        <taxon>Pseudomonadota</taxon>
        <taxon>Alphaproteobacteria</taxon>
        <taxon>Rhodobacterales</taxon>
        <taxon>Paracoccaceae</taxon>
        <taxon>Pseudooceanicola</taxon>
    </lineage>
</organism>
<dbReference type="OrthoDB" id="9795018at2"/>
<dbReference type="InterPro" id="IPR001559">
    <property type="entry name" value="Phosphotriesterase"/>
</dbReference>
<keyword evidence="2" id="KW-0378">Hydrolase</keyword>
<dbReference type="Pfam" id="PF02126">
    <property type="entry name" value="PTE"/>
    <property type="match status" value="1"/>
</dbReference>
<sequence length="353" mass="39271">MTALSPSDLKGKVQTVTGLVAPQTLGAALMHEHLFIDLNPPKFRTTPLPDGVSDAPIDLCNCFRARYGQGHFTDNYRIDDFAVVRHEVEEMQRAGGRTLVDLTVGGLGPRPLLLRRMAEETGVQLVMGCGHYVEEYQMAETAEMSVDALAAQMTAQILEGAWGTDVRAGIIGEIGCQTPWTDREKRVMEGAIAAQKATGAALNVHPGREPHQPQEVVDFVTARGGAPERLILSHIDRTIFDDDTLFRLADTGCMIEYDLFGWEDSYYWPNPDIDLPNDAMRVRWLRKLAERGHLDQILISHDVCTKGRLEQFGGHGFQHIFANVVPLLLRRGFTQGMVDRILIDNPARLLTFV</sequence>
<dbReference type="Gene3D" id="3.20.20.140">
    <property type="entry name" value="Metal-dependent hydrolases"/>
    <property type="match status" value="1"/>
</dbReference>
<dbReference type="RefSeq" id="WP_119400669.1">
    <property type="nucleotide sequence ID" value="NZ_QWJJ01000023.1"/>
</dbReference>
<keyword evidence="1 3" id="KW-0479">Metal-binding</keyword>
<comment type="caution">
    <text evidence="5">The sequence shown here is derived from an EMBL/GenBank/DDBJ whole genome shotgun (WGS) entry which is preliminary data.</text>
</comment>
<keyword evidence="6" id="KW-1185">Reference proteome</keyword>
<comment type="cofactor">
    <cofactor evidence="3">
        <name>a divalent metal cation</name>
        <dbReference type="ChEBI" id="CHEBI:60240"/>
    </cofactor>
    <text evidence="3">Binds 2 divalent metal cations per subunit.</text>
</comment>
<dbReference type="EMBL" id="QWJJ01000023">
    <property type="protein sequence ID" value="RII37063.1"/>
    <property type="molecule type" value="Genomic_DNA"/>
</dbReference>
<feature type="binding site" evidence="3">
    <location>
        <position position="302"/>
    </location>
    <ligand>
        <name>a divalent metal cation</name>
        <dbReference type="ChEBI" id="CHEBI:60240"/>
        <label>1</label>
    </ligand>
</feature>
<dbReference type="PANTHER" id="PTHR10819">
    <property type="entry name" value="PHOSPHOTRIESTERASE-RELATED"/>
    <property type="match status" value="1"/>
</dbReference>
<feature type="binding site" evidence="3">
    <location>
        <position position="234"/>
    </location>
    <ligand>
        <name>a divalent metal cation</name>
        <dbReference type="ChEBI" id="CHEBI:60240"/>
        <label>2</label>
    </ligand>
</feature>
<reference evidence="5 6" key="1">
    <citation type="submission" date="2018-08" db="EMBL/GenBank/DDBJ databases">
        <title>Pseudooceanicola sediminis CY03 in the family Rhodobacteracea.</title>
        <authorList>
            <person name="Zhang Y.-J."/>
        </authorList>
    </citation>
    <scope>NUCLEOTIDE SEQUENCE [LARGE SCALE GENOMIC DNA]</scope>
    <source>
        <strain evidence="5 6">CY03</strain>
    </source>
</reference>
<dbReference type="AlphaFoldDB" id="A0A399IVA7"/>
<dbReference type="InterPro" id="IPR032466">
    <property type="entry name" value="Metal_Hydrolase"/>
</dbReference>
<comment type="caution">
    <text evidence="4">Lacks conserved residue(s) required for the propagation of feature annotation.</text>
</comment>
<feature type="binding site" evidence="3">
    <location>
        <position position="205"/>
    </location>
    <ligand>
        <name>a divalent metal cation</name>
        <dbReference type="ChEBI" id="CHEBI:60240"/>
        <label>2</label>
    </ligand>
</feature>
<dbReference type="GO" id="GO:0008270">
    <property type="term" value="F:zinc ion binding"/>
    <property type="evidence" value="ECO:0007669"/>
    <property type="project" value="InterPro"/>
</dbReference>
<comment type="similarity">
    <text evidence="4">Belongs to the metallo-dependent hydrolases superfamily. Phosphotriesterase family.</text>
</comment>
<feature type="binding site" evidence="3">
    <location>
        <position position="31"/>
    </location>
    <ligand>
        <name>a divalent metal cation</name>
        <dbReference type="ChEBI" id="CHEBI:60240"/>
        <label>1</label>
    </ligand>
</feature>
<accession>A0A399IVA7</accession>
<dbReference type="GO" id="GO:0016787">
    <property type="term" value="F:hydrolase activity"/>
    <property type="evidence" value="ECO:0007669"/>
    <property type="project" value="UniProtKB-KW"/>
</dbReference>
<proteinExistence type="inferred from homology"/>
<feature type="binding site" evidence="3">
    <location>
        <position position="33"/>
    </location>
    <ligand>
        <name>a divalent metal cation</name>
        <dbReference type="ChEBI" id="CHEBI:60240"/>
        <label>1</label>
    </ligand>
</feature>
<feature type="binding site" evidence="3">
    <location>
        <position position="173"/>
    </location>
    <ligand>
        <name>a divalent metal cation</name>
        <dbReference type="ChEBI" id="CHEBI:60240"/>
        <label>1</label>
    </ligand>
</feature>
<dbReference type="PROSITE" id="PS51347">
    <property type="entry name" value="PHOSPHOTRIESTERASE_2"/>
    <property type="match status" value="1"/>
</dbReference>
<protein>
    <submittedName>
        <fullName evidence="5">Aryldialkylphosphatase</fullName>
    </submittedName>
</protein>
<evidence type="ECO:0000313" key="5">
    <source>
        <dbReference type="EMBL" id="RII37063.1"/>
    </source>
</evidence>
<name>A0A399IVA7_9RHOB</name>
<evidence type="ECO:0000256" key="2">
    <source>
        <dbReference type="ARBA" id="ARBA00022801"/>
    </source>
</evidence>
<dbReference type="SUPFAM" id="SSF51556">
    <property type="entry name" value="Metallo-dependent hydrolases"/>
    <property type="match status" value="1"/>
</dbReference>
<evidence type="ECO:0000256" key="1">
    <source>
        <dbReference type="ARBA" id="ARBA00022723"/>
    </source>
</evidence>
<evidence type="ECO:0000256" key="3">
    <source>
        <dbReference type="PIRSR" id="PIRSR601559-52"/>
    </source>
</evidence>
<gene>
    <name evidence="5" type="ORF">DL237_19220</name>
</gene>
<dbReference type="PANTHER" id="PTHR10819:SF3">
    <property type="entry name" value="PHOSPHOTRIESTERASE-RELATED PROTEIN"/>
    <property type="match status" value="1"/>
</dbReference>
<dbReference type="Proteomes" id="UP000265848">
    <property type="component" value="Unassembled WGS sequence"/>
</dbReference>
<evidence type="ECO:0000313" key="6">
    <source>
        <dbReference type="Proteomes" id="UP000265848"/>
    </source>
</evidence>